<sequence>MQVSPRFAVLFMMLLAGSVGAGDVPSTDSPTQAPAGVQLPMNTAPFEGKSCTPVKVEGDATYCIEGRVCSSGSFPGSYCPKSGDVALSNCWTSHPSYNLASNNCVAYADAECKPINGSEILGCVFPSIAAAPAPAQTVNKSPLDVGANALTNAASAPSTAQTSMMATTFSASNDSNNGNSHGNSGKGLGAFASAAIAVAVVVVAVAAVAVMKGRRDERQHQDTSSRALSCVELSTPV</sequence>
<evidence type="ECO:0000256" key="2">
    <source>
        <dbReference type="SAM" id="Phobius"/>
    </source>
</evidence>
<dbReference type="AlphaFoldDB" id="K3X4H5"/>
<feature type="chain" id="PRO_5003871842" description="Carbohydrate-binding module family 19 domain-containing protein" evidence="3">
    <location>
        <begin position="22"/>
        <end position="237"/>
    </location>
</feature>
<accession>K3X4H5</accession>
<keyword evidence="5" id="KW-1185">Reference proteome</keyword>
<proteinExistence type="predicted"/>
<evidence type="ECO:0000256" key="3">
    <source>
        <dbReference type="SAM" id="SignalP"/>
    </source>
</evidence>
<keyword evidence="2" id="KW-0472">Membrane</keyword>
<dbReference type="EnsemblProtists" id="PYU1_T012124">
    <property type="protein sequence ID" value="PYU1_T012124"/>
    <property type="gene ID" value="PYU1_G012098"/>
</dbReference>
<keyword evidence="3" id="KW-0732">Signal</keyword>
<feature type="transmembrane region" description="Helical" evidence="2">
    <location>
        <begin position="188"/>
        <end position="211"/>
    </location>
</feature>
<reference evidence="5" key="1">
    <citation type="journal article" date="2010" name="Genome Biol.">
        <title>Genome sequence of the necrotrophic plant pathogen Pythium ultimum reveals original pathogenicity mechanisms and effector repertoire.</title>
        <authorList>
            <person name="Levesque C.A."/>
            <person name="Brouwer H."/>
            <person name="Cano L."/>
            <person name="Hamilton J.P."/>
            <person name="Holt C."/>
            <person name="Huitema E."/>
            <person name="Raffaele S."/>
            <person name="Robideau G.P."/>
            <person name="Thines M."/>
            <person name="Win J."/>
            <person name="Zerillo M.M."/>
            <person name="Beakes G.W."/>
            <person name="Boore J.L."/>
            <person name="Busam D."/>
            <person name="Dumas B."/>
            <person name="Ferriera S."/>
            <person name="Fuerstenberg S.I."/>
            <person name="Gachon C.M."/>
            <person name="Gaulin E."/>
            <person name="Govers F."/>
            <person name="Grenville-Briggs L."/>
            <person name="Horner N."/>
            <person name="Hostetler J."/>
            <person name="Jiang R.H."/>
            <person name="Johnson J."/>
            <person name="Krajaejun T."/>
            <person name="Lin H."/>
            <person name="Meijer H.J."/>
            <person name="Moore B."/>
            <person name="Morris P."/>
            <person name="Phuntmart V."/>
            <person name="Puiu D."/>
            <person name="Shetty J."/>
            <person name="Stajich J.E."/>
            <person name="Tripathy S."/>
            <person name="Wawra S."/>
            <person name="van West P."/>
            <person name="Whitty B.R."/>
            <person name="Coutinho P.M."/>
            <person name="Henrissat B."/>
            <person name="Martin F."/>
            <person name="Thomas P.D."/>
            <person name="Tyler B.M."/>
            <person name="De Vries R.P."/>
            <person name="Kamoun S."/>
            <person name="Yandell M."/>
            <person name="Tisserat N."/>
            <person name="Buell C.R."/>
        </authorList>
    </citation>
    <scope>NUCLEOTIDE SEQUENCE</scope>
    <source>
        <strain evidence="5">DAOM:BR144</strain>
    </source>
</reference>
<dbReference type="VEuPathDB" id="FungiDB:PYU1_G012098"/>
<reference evidence="5" key="2">
    <citation type="submission" date="2010-04" db="EMBL/GenBank/DDBJ databases">
        <authorList>
            <person name="Buell R."/>
            <person name="Hamilton J."/>
            <person name="Hostetler J."/>
        </authorList>
    </citation>
    <scope>NUCLEOTIDE SEQUENCE [LARGE SCALE GENOMIC DNA]</scope>
    <source>
        <strain evidence="5">DAOM:BR144</strain>
    </source>
</reference>
<dbReference type="EMBL" id="GL376601">
    <property type="status" value="NOT_ANNOTATED_CDS"/>
    <property type="molecule type" value="Genomic_DNA"/>
</dbReference>
<keyword evidence="2" id="KW-0812">Transmembrane</keyword>
<evidence type="ECO:0000256" key="1">
    <source>
        <dbReference type="SAM" id="MobiDB-lite"/>
    </source>
</evidence>
<feature type="region of interest" description="Disordered" evidence="1">
    <location>
        <begin position="213"/>
        <end position="237"/>
    </location>
</feature>
<dbReference type="Proteomes" id="UP000019132">
    <property type="component" value="Unassembled WGS sequence"/>
</dbReference>
<protein>
    <recommendedName>
        <fullName evidence="6">Carbohydrate-binding module family 19 domain-containing protein</fullName>
    </recommendedName>
</protein>
<evidence type="ECO:0000313" key="4">
    <source>
        <dbReference type="EnsemblProtists" id="PYU1_T012124"/>
    </source>
</evidence>
<feature type="signal peptide" evidence="3">
    <location>
        <begin position="1"/>
        <end position="21"/>
    </location>
</feature>
<keyword evidence="2" id="KW-1133">Transmembrane helix</keyword>
<feature type="compositionally biased region" description="Basic and acidic residues" evidence="1">
    <location>
        <begin position="213"/>
        <end position="223"/>
    </location>
</feature>
<dbReference type="InParanoid" id="K3X4H5"/>
<reference evidence="4" key="3">
    <citation type="submission" date="2015-02" db="UniProtKB">
        <authorList>
            <consortium name="EnsemblProtists"/>
        </authorList>
    </citation>
    <scope>IDENTIFICATION</scope>
    <source>
        <strain evidence="4">DAOM BR144</strain>
    </source>
</reference>
<organism evidence="4 5">
    <name type="scientific">Globisporangium ultimum (strain ATCC 200006 / CBS 805.95 / DAOM BR144)</name>
    <name type="common">Pythium ultimum</name>
    <dbReference type="NCBI Taxonomy" id="431595"/>
    <lineage>
        <taxon>Eukaryota</taxon>
        <taxon>Sar</taxon>
        <taxon>Stramenopiles</taxon>
        <taxon>Oomycota</taxon>
        <taxon>Peronosporomycetes</taxon>
        <taxon>Pythiales</taxon>
        <taxon>Pythiaceae</taxon>
        <taxon>Globisporangium</taxon>
    </lineage>
</organism>
<dbReference type="eggNOG" id="ENOG502T346">
    <property type="taxonomic scope" value="Eukaryota"/>
</dbReference>
<evidence type="ECO:0000313" key="5">
    <source>
        <dbReference type="Proteomes" id="UP000019132"/>
    </source>
</evidence>
<name>K3X4H5_GLOUD</name>
<dbReference type="OMA" id="EFHRETA"/>
<dbReference type="HOGENOM" id="CLU_1063464_0_0_1"/>
<evidence type="ECO:0008006" key="6">
    <source>
        <dbReference type="Google" id="ProtNLM"/>
    </source>
</evidence>